<keyword evidence="11" id="KW-1185">Reference proteome</keyword>
<dbReference type="RefSeq" id="WP_128777733.1">
    <property type="nucleotide sequence ID" value="NZ_RYFI01000010.1"/>
</dbReference>
<feature type="transmembrane region" description="Helical" evidence="9">
    <location>
        <begin position="47"/>
        <end position="66"/>
    </location>
</feature>
<keyword evidence="3" id="KW-1003">Cell membrane</keyword>
<dbReference type="OrthoDB" id="9814020at2"/>
<feature type="transmembrane region" description="Helical" evidence="9">
    <location>
        <begin position="6"/>
        <end position="26"/>
    </location>
</feature>
<dbReference type="AlphaFoldDB" id="A0A4V1KJ74"/>
<dbReference type="InterPro" id="IPR007272">
    <property type="entry name" value="Sulf_transp_TsuA/YedE"/>
</dbReference>
<keyword evidence="2" id="KW-0813">Transport</keyword>
<comment type="caution">
    <text evidence="10">The sequence shown here is derived from an EMBL/GenBank/DDBJ whole genome shotgun (WGS) entry which is preliminary data.</text>
</comment>
<dbReference type="PANTHER" id="PTHR30574:SF1">
    <property type="entry name" value="SULPHUR TRANSPORT DOMAIN-CONTAINING PROTEIN"/>
    <property type="match status" value="1"/>
</dbReference>
<dbReference type="EMBL" id="RYFI01000010">
    <property type="protein sequence ID" value="RXF73202.1"/>
    <property type="molecule type" value="Genomic_DNA"/>
</dbReference>
<keyword evidence="4" id="KW-0997">Cell inner membrane</keyword>
<evidence type="ECO:0000313" key="11">
    <source>
        <dbReference type="Proteomes" id="UP000289708"/>
    </source>
</evidence>
<reference evidence="10 11" key="1">
    <citation type="submission" date="2018-12" db="EMBL/GenBank/DDBJ databases">
        <title>bacterium Hansschlegelia zhihuaiae S113.</title>
        <authorList>
            <person name="He J."/>
        </authorList>
    </citation>
    <scope>NUCLEOTIDE SEQUENCE [LARGE SCALE GENOMIC DNA]</scope>
    <source>
        <strain evidence="10 11">S 113</strain>
    </source>
</reference>
<sequence length="139" mass="14016">MTETSYFASLLGGMAIGLAAAVMMALNGRVAGVSGILSSLWRQAPSMPNVAFLGGLCSAVLIYRAVSGEVPAIHVQASPALMILSGLLVGYGSRRASGCTSGHGVVGLARRSPRSIVAVVVFLASGIATVGVMRMVGLP</sequence>
<organism evidence="10 11">
    <name type="scientific">Hansschlegelia zhihuaiae</name>
    <dbReference type="NCBI Taxonomy" id="405005"/>
    <lineage>
        <taxon>Bacteria</taxon>
        <taxon>Pseudomonadati</taxon>
        <taxon>Pseudomonadota</taxon>
        <taxon>Alphaproteobacteria</taxon>
        <taxon>Hyphomicrobiales</taxon>
        <taxon>Methylopilaceae</taxon>
        <taxon>Hansschlegelia</taxon>
    </lineage>
</organism>
<name>A0A4V1KJ74_9HYPH</name>
<evidence type="ECO:0000256" key="1">
    <source>
        <dbReference type="ARBA" id="ARBA00004429"/>
    </source>
</evidence>
<evidence type="ECO:0000313" key="10">
    <source>
        <dbReference type="EMBL" id="RXF73202.1"/>
    </source>
</evidence>
<evidence type="ECO:0000256" key="5">
    <source>
        <dbReference type="ARBA" id="ARBA00022692"/>
    </source>
</evidence>
<dbReference type="Pfam" id="PF04143">
    <property type="entry name" value="Sulf_transp"/>
    <property type="match status" value="1"/>
</dbReference>
<dbReference type="PANTHER" id="PTHR30574">
    <property type="entry name" value="INNER MEMBRANE PROTEIN YEDE"/>
    <property type="match status" value="1"/>
</dbReference>
<evidence type="ECO:0000256" key="7">
    <source>
        <dbReference type="ARBA" id="ARBA00023136"/>
    </source>
</evidence>
<protein>
    <submittedName>
        <fullName evidence="10">YeeE/YedE family protein</fullName>
    </submittedName>
</protein>
<evidence type="ECO:0000256" key="9">
    <source>
        <dbReference type="SAM" id="Phobius"/>
    </source>
</evidence>
<dbReference type="GO" id="GO:0005886">
    <property type="term" value="C:plasma membrane"/>
    <property type="evidence" value="ECO:0007669"/>
    <property type="project" value="UniProtKB-SubCell"/>
</dbReference>
<keyword evidence="5 9" id="KW-0812">Transmembrane</keyword>
<comment type="similarity">
    <text evidence="8">Belongs to the TsuA/YedE (TC 9.B.102) family.</text>
</comment>
<keyword evidence="7 9" id="KW-0472">Membrane</keyword>
<comment type="subcellular location">
    <subcellularLocation>
        <location evidence="1">Cell inner membrane</location>
        <topology evidence="1">Multi-pass membrane protein</topology>
    </subcellularLocation>
</comment>
<feature type="transmembrane region" description="Helical" evidence="9">
    <location>
        <begin position="72"/>
        <end position="91"/>
    </location>
</feature>
<evidence type="ECO:0000256" key="8">
    <source>
        <dbReference type="ARBA" id="ARBA00035655"/>
    </source>
</evidence>
<evidence type="ECO:0000256" key="3">
    <source>
        <dbReference type="ARBA" id="ARBA00022475"/>
    </source>
</evidence>
<feature type="transmembrane region" description="Helical" evidence="9">
    <location>
        <begin position="116"/>
        <end position="136"/>
    </location>
</feature>
<accession>A0A4V1KJ74</accession>
<proteinExistence type="inferred from homology"/>
<evidence type="ECO:0000256" key="2">
    <source>
        <dbReference type="ARBA" id="ARBA00022448"/>
    </source>
</evidence>
<evidence type="ECO:0000256" key="6">
    <source>
        <dbReference type="ARBA" id="ARBA00022989"/>
    </source>
</evidence>
<gene>
    <name evidence="10" type="ORF">EK403_12025</name>
</gene>
<keyword evidence="6 9" id="KW-1133">Transmembrane helix</keyword>
<dbReference type="Proteomes" id="UP000289708">
    <property type="component" value="Unassembled WGS sequence"/>
</dbReference>
<evidence type="ECO:0000256" key="4">
    <source>
        <dbReference type="ARBA" id="ARBA00022519"/>
    </source>
</evidence>